<keyword evidence="3" id="KW-1185">Reference proteome</keyword>
<evidence type="ECO:0000313" key="2">
    <source>
        <dbReference type="EMBL" id="KAK1795412.1"/>
    </source>
</evidence>
<evidence type="ECO:0000256" key="1">
    <source>
        <dbReference type="SAM" id="MobiDB-lite"/>
    </source>
</evidence>
<sequence length="176" mass="19201">VAHAPHQGSPMPLIRGRPCPFTTPTQQGFINLGLAAIPLLTLCVTKAEGSHPTRDSNPGPTGSKPGSRLRGLLNSPAVRQLLARYRSPSVRCGSLCFRRTHVWVSSRYGPTHDGSLALFAVSGDGAPRCATVRLGSALRMAKNNEDSFTQDGRGETHRQDEREPRRNYFFSPEIIK</sequence>
<evidence type="ECO:0000313" key="3">
    <source>
        <dbReference type="Proteomes" id="UP001239994"/>
    </source>
</evidence>
<protein>
    <submittedName>
        <fullName evidence="2">Uncharacterized protein</fullName>
    </submittedName>
</protein>
<comment type="caution">
    <text evidence="2">The sequence shown here is derived from an EMBL/GenBank/DDBJ whole genome shotgun (WGS) entry which is preliminary data.</text>
</comment>
<feature type="compositionally biased region" description="Basic and acidic residues" evidence="1">
    <location>
        <begin position="152"/>
        <end position="166"/>
    </location>
</feature>
<name>A0AAD8ZAD7_9TELE</name>
<dbReference type="Proteomes" id="UP001239994">
    <property type="component" value="Unassembled WGS sequence"/>
</dbReference>
<dbReference type="AlphaFoldDB" id="A0AAD8ZAD7"/>
<gene>
    <name evidence="2" type="ORF">P4O66_010585</name>
</gene>
<reference evidence="2" key="1">
    <citation type="submission" date="2023-03" db="EMBL/GenBank/DDBJ databases">
        <title>Electrophorus voltai genome.</title>
        <authorList>
            <person name="Bian C."/>
        </authorList>
    </citation>
    <scope>NUCLEOTIDE SEQUENCE</scope>
    <source>
        <strain evidence="2">CB-2022</strain>
        <tissue evidence="2">Muscle</tissue>
    </source>
</reference>
<proteinExistence type="predicted"/>
<feature type="region of interest" description="Disordered" evidence="1">
    <location>
        <begin position="48"/>
        <end position="71"/>
    </location>
</feature>
<feature type="non-terminal residue" evidence="2">
    <location>
        <position position="176"/>
    </location>
</feature>
<feature type="region of interest" description="Disordered" evidence="1">
    <location>
        <begin position="143"/>
        <end position="176"/>
    </location>
</feature>
<organism evidence="2 3">
    <name type="scientific">Electrophorus voltai</name>
    <dbReference type="NCBI Taxonomy" id="2609070"/>
    <lineage>
        <taxon>Eukaryota</taxon>
        <taxon>Metazoa</taxon>
        <taxon>Chordata</taxon>
        <taxon>Craniata</taxon>
        <taxon>Vertebrata</taxon>
        <taxon>Euteleostomi</taxon>
        <taxon>Actinopterygii</taxon>
        <taxon>Neopterygii</taxon>
        <taxon>Teleostei</taxon>
        <taxon>Ostariophysi</taxon>
        <taxon>Gymnotiformes</taxon>
        <taxon>Gymnotoidei</taxon>
        <taxon>Gymnotidae</taxon>
        <taxon>Electrophorus</taxon>
    </lineage>
</organism>
<accession>A0AAD8ZAD7</accession>
<dbReference type="EMBL" id="JAROKS010000016">
    <property type="protein sequence ID" value="KAK1795412.1"/>
    <property type="molecule type" value="Genomic_DNA"/>
</dbReference>